<feature type="transmembrane region" description="Helical" evidence="1">
    <location>
        <begin position="228"/>
        <end position="247"/>
    </location>
</feature>
<accession>A0ABS3M747</accession>
<comment type="caution">
    <text evidence="2">The sequence shown here is derived from an EMBL/GenBank/DDBJ whole genome shotgun (WGS) entry which is preliminary data.</text>
</comment>
<name>A0ABS3M747_9BACT</name>
<reference evidence="2 3" key="1">
    <citation type="submission" date="2021-01" db="EMBL/GenBank/DDBJ databases">
        <title>Prevotella A2931 sp. nov.</title>
        <authorList>
            <person name="Buhl M."/>
            <person name="Oberhettinger P."/>
        </authorList>
    </citation>
    <scope>NUCLEOTIDE SEQUENCE [LARGE SCALE GENOMIC DNA]</scope>
    <source>
        <strain evidence="2 3">A2931</strain>
    </source>
</reference>
<dbReference type="RefSeq" id="WP_107582065.1">
    <property type="nucleotide sequence ID" value="NZ_JAERMS010000033.1"/>
</dbReference>
<feature type="transmembrane region" description="Helical" evidence="1">
    <location>
        <begin position="106"/>
        <end position="129"/>
    </location>
</feature>
<proteinExistence type="predicted"/>
<keyword evidence="1" id="KW-1133">Transmembrane helix</keyword>
<feature type="transmembrane region" description="Helical" evidence="1">
    <location>
        <begin position="428"/>
        <end position="448"/>
    </location>
</feature>
<keyword evidence="1" id="KW-0472">Membrane</keyword>
<feature type="transmembrane region" description="Helical" evidence="1">
    <location>
        <begin position="141"/>
        <end position="174"/>
    </location>
</feature>
<dbReference type="EMBL" id="JAERMS010000033">
    <property type="protein sequence ID" value="MBO1363994.1"/>
    <property type="molecule type" value="Genomic_DNA"/>
</dbReference>
<dbReference type="Pfam" id="PF19558">
    <property type="entry name" value="DUF6080"/>
    <property type="match status" value="1"/>
</dbReference>
<feature type="transmembrane region" description="Helical" evidence="1">
    <location>
        <begin position="395"/>
        <end position="416"/>
    </location>
</feature>
<evidence type="ECO:0000313" key="3">
    <source>
        <dbReference type="Proteomes" id="UP000664265"/>
    </source>
</evidence>
<organism evidence="2 3">
    <name type="scientific">Prevotella illustrans</name>
    <dbReference type="NCBI Taxonomy" id="2800387"/>
    <lineage>
        <taxon>Bacteria</taxon>
        <taxon>Pseudomonadati</taxon>
        <taxon>Bacteroidota</taxon>
        <taxon>Bacteroidia</taxon>
        <taxon>Bacteroidales</taxon>
        <taxon>Prevotellaceae</taxon>
        <taxon>Prevotella</taxon>
    </lineage>
</organism>
<feature type="transmembrane region" description="Helical" evidence="1">
    <location>
        <begin position="344"/>
        <end position="362"/>
    </location>
</feature>
<sequence>MSLFRLFRIRKEERGPALILLLVFIGLNALVIQQHAHQYFLGAHGGFWSIFRKTFEVSGYDCWSWITISGLRVHFDTVRHPLFFSLLYPLYWLNQGLMTLTGHNCAVVLMALVVLFSAVYSGLFLFRILREIMRLSRADSLLLTAFFFSFGHVMLACMVPDHFAVSMLLLLQTFYVSGRAMRQKRDMASWKLGLLAFLTGGISFSNIVKVYLAALFVKGKRVFRWRPILLVGLLPVVLLVGIQRLNYYCFEVPQAREVGQIERKMEQKNPERVRKMREGARKTQAKLNAKDFGDGEIAKWITLSTPRWPGLVENVFGESIQLHRDFALQDAGHNRPVIVRYRAVSNYLVEAVVVALFVLGLWKGRRQRLTALVFSWFLCDAVLHFGLGFALNEVYLMSAGWLFIVPIAVGSLFSAVRRPIPRQTLRYAIVFLTIYLWAYNGQIILQYFL</sequence>
<protein>
    <recommendedName>
        <fullName evidence="4">Glycosyltransferase RgtA/B/C/D-like domain-containing protein</fullName>
    </recommendedName>
</protein>
<dbReference type="Proteomes" id="UP000664265">
    <property type="component" value="Unassembled WGS sequence"/>
</dbReference>
<keyword evidence="1" id="KW-0812">Transmembrane</keyword>
<evidence type="ECO:0000313" key="2">
    <source>
        <dbReference type="EMBL" id="MBO1363994.1"/>
    </source>
</evidence>
<gene>
    <name evidence="2" type="ORF">JHU38_09470</name>
</gene>
<evidence type="ECO:0008006" key="4">
    <source>
        <dbReference type="Google" id="ProtNLM"/>
    </source>
</evidence>
<keyword evidence="3" id="KW-1185">Reference proteome</keyword>
<evidence type="ECO:0000256" key="1">
    <source>
        <dbReference type="SAM" id="Phobius"/>
    </source>
</evidence>
<dbReference type="InterPro" id="IPR045726">
    <property type="entry name" value="DUF6080"/>
</dbReference>
<feature type="transmembrane region" description="Helical" evidence="1">
    <location>
        <begin position="194"/>
        <end position="216"/>
    </location>
</feature>
<feature type="transmembrane region" description="Helical" evidence="1">
    <location>
        <begin position="369"/>
        <end position="389"/>
    </location>
</feature>